<name>A0AB34J397_PRYPA</name>
<feature type="compositionally biased region" description="Basic and acidic residues" evidence="1">
    <location>
        <begin position="92"/>
        <end position="109"/>
    </location>
</feature>
<organism evidence="3 4">
    <name type="scientific">Prymnesium parvum</name>
    <name type="common">Toxic golden alga</name>
    <dbReference type="NCBI Taxonomy" id="97485"/>
    <lineage>
        <taxon>Eukaryota</taxon>
        <taxon>Haptista</taxon>
        <taxon>Haptophyta</taxon>
        <taxon>Prymnesiophyceae</taxon>
        <taxon>Prymnesiales</taxon>
        <taxon>Prymnesiaceae</taxon>
        <taxon>Prymnesium</taxon>
    </lineage>
</organism>
<feature type="chain" id="PRO_5044321503" evidence="2">
    <location>
        <begin position="19"/>
        <end position="180"/>
    </location>
</feature>
<feature type="region of interest" description="Disordered" evidence="1">
    <location>
        <begin position="78"/>
        <end position="109"/>
    </location>
</feature>
<accession>A0AB34J397</accession>
<keyword evidence="2" id="KW-0732">Signal</keyword>
<gene>
    <name evidence="3" type="ORF">AB1Y20_005865</name>
</gene>
<dbReference type="Proteomes" id="UP001515480">
    <property type="component" value="Unassembled WGS sequence"/>
</dbReference>
<keyword evidence="4" id="KW-1185">Reference proteome</keyword>
<sequence length="180" mass="20104">MLVAVWPLLSSSAIGAAGVPCRHSRPPTAPVAMLLPADAVGMSAAVAALALLFRRGSAPVTDENEQIRRRIELARSSRAPAYRSVAPATEPTPDRRLTPEEEVERAERRQRAQELTRRMLDDVRERLEAGLEEALLNEDDETASEYKEELQRLQPLPEDVSLLNEEADFKRWIDPSSLRL</sequence>
<dbReference type="AlphaFoldDB" id="A0AB34J397"/>
<reference evidence="3 4" key="1">
    <citation type="journal article" date="2024" name="Science">
        <title>Giant polyketide synthase enzymes in the biosynthesis of giant marine polyether toxins.</title>
        <authorList>
            <person name="Fallon T.R."/>
            <person name="Shende V.V."/>
            <person name="Wierzbicki I.H."/>
            <person name="Pendleton A.L."/>
            <person name="Watervoot N.F."/>
            <person name="Auber R.P."/>
            <person name="Gonzalez D.J."/>
            <person name="Wisecaver J.H."/>
            <person name="Moore B.S."/>
        </authorList>
    </citation>
    <scope>NUCLEOTIDE SEQUENCE [LARGE SCALE GENOMIC DNA]</scope>
    <source>
        <strain evidence="3 4">12B1</strain>
    </source>
</reference>
<evidence type="ECO:0000256" key="1">
    <source>
        <dbReference type="SAM" id="MobiDB-lite"/>
    </source>
</evidence>
<comment type="caution">
    <text evidence="3">The sequence shown here is derived from an EMBL/GenBank/DDBJ whole genome shotgun (WGS) entry which is preliminary data.</text>
</comment>
<dbReference type="EMBL" id="JBGBPQ010000014">
    <property type="protein sequence ID" value="KAL1511040.1"/>
    <property type="molecule type" value="Genomic_DNA"/>
</dbReference>
<evidence type="ECO:0000313" key="4">
    <source>
        <dbReference type="Proteomes" id="UP001515480"/>
    </source>
</evidence>
<feature type="signal peptide" evidence="2">
    <location>
        <begin position="1"/>
        <end position="18"/>
    </location>
</feature>
<evidence type="ECO:0000313" key="3">
    <source>
        <dbReference type="EMBL" id="KAL1511040.1"/>
    </source>
</evidence>
<evidence type="ECO:0000256" key="2">
    <source>
        <dbReference type="SAM" id="SignalP"/>
    </source>
</evidence>
<proteinExistence type="predicted"/>
<protein>
    <submittedName>
        <fullName evidence="3">Uncharacterized protein</fullName>
    </submittedName>
</protein>